<dbReference type="PROSITE" id="PS51885">
    <property type="entry name" value="NEPRILYSIN"/>
    <property type="match status" value="1"/>
</dbReference>
<dbReference type="Gene3D" id="3.40.390.10">
    <property type="entry name" value="Collagenase (Catalytic Domain)"/>
    <property type="match status" value="2"/>
</dbReference>
<accession>A0A2G5V8P1</accession>
<evidence type="ECO:0000256" key="9">
    <source>
        <dbReference type="SAM" id="Phobius"/>
    </source>
</evidence>
<dbReference type="Pfam" id="PF05649">
    <property type="entry name" value="Peptidase_M13_N"/>
    <property type="match status" value="2"/>
</dbReference>
<dbReference type="AlphaFoldDB" id="A0A2G5V8P1"/>
<dbReference type="GO" id="GO:0046872">
    <property type="term" value="F:metal ion binding"/>
    <property type="evidence" value="ECO:0007669"/>
    <property type="project" value="UniProtKB-KW"/>
</dbReference>
<reference evidence="13" key="1">
    <citation type="submission" date="2017-10" db="EMBL/GenBank/DDBJ databases">
        <title>Rapid genome shrinkage in a self-fertile nematode reveals novel sperm competition proteins.</title>
        <authorList>
            <person name="Yin D."/>
            <person name="Schwarz E.M."/>
            <person name="Thomas C.G."/>
            <person name="Felde R.L."/>
            <person name="Korf I.F."/>
            <person name="Cutter A.D."/>
            <person name="Schartner C.M."/>
            <person name="Ralston E.J."/>
            <person name="Meyer B.J."/>
            <person name="Haag E.S."/>
        </authorList>
    </citation>
    <scope>NUCLEOTIDE SEQUENCE [LARGE SCALE GENOMIC DNA]</scope>
    <source>
        <strain evidence="13">JU1422</strain>
    </source>
</reference>
<evidence type="ECO:0008006" key="14">
    <source>
        <dbReference type="Google" id="ProtNLM"/>
    </source>
</evidence>
<dbReference type="Proteomes" id="UP000230233">
    <property type="component" value="Chromosome II"/>
</dbReference>
<feature type="transmembrane region" description="Helical" evidence="9">
    <location>
        <begin position="57"/>
        <end position="80"/>
    </location>
</feature>
<feature type="domain" description="Peptidase M13 N-terminal" evidence="11">
    <location>
        <begin position="366"/>
        <end position="438"/>
    </location>
</feature>
<dbReference type="InterPro" id="IPR008753">
    <property type="entry name" value="Peptidase_M13_N"/>
</dbReference>
<dbReference type="InterPro" id="IPR000718">
    <property type="entry name" value="Peptidase_M13"/>
</dbReference>
<protein>
    <recommendedName>
        <fullName evidence="14">Peptidase M13 C-terminal domain-containing protein</fullName>
    </recommendedName>
</protein>
<evidence type="ECO:0000313" key="13">
    <source>
        <dbReference type="Proteomes" id="UP000230233"/>
    </source>
</evidence>
<dbReference type="GO" id="GO:0005886">
    <property type="term" value="C:plasma membrane"/>
    <property type="evidence" value="ECO:0007669"/>
    <property type="project" value="TreeGrafter"/>
</dbReference>
<keyword evidence="5" id="KW-0378">Hydrolase</keyword>
<dbReference type="Pfam" id="PF01431">
    <property type="entry name" value="Peptidase_M13"/>
    <property type="match status" value="1"/>
</dbReference>
<organism evidence="12 13">
    <name type="scientific">Caenorhabditis nigoni</name>
    <dbReference type="NCBI Taxonomy" id="1611254"/>
    <lineage>
        <taxon>Eukaryota</taxon>
        <taxon>Metazoa</taxon>
        <taxon>Ecdysozoa</taxon>
        <taxon>Nematoda</taxon>
        <taxon>Chromadorea</taxon>
        <taxon>Rhabditida</taxon>
        <taxon>Rhabditina</taxon>
        <taxon>Rhabditomorpha</taxon>
        <taxon>Rhabditoidea</taxon>
        <taxon>Rhabditidae</taxon>
        <taxon>Peloderinae</taxon>
        <taxon>Caenorhabditis</taxon>
    </lineage>
</organism>
<evidence type="ECO:0000256" key="6">
    <source>
        <dbReference type="ARBA" id="ARBA00022833"/>
    </source>
</evidence>
<sequence>MVGLMKKSNTPKAKTQKTTTQTGPKKSKKSKTGSIPKSTPSKSEKPSSPKKKNWKKWILYGIPILIILALVATLIVVLTLEKFGEDKEEVEVCETKECIMLADHLHNWKDDSVDPCQDFFKYSCGKYNEHNVIEGPQMTKKTRITEKLIKEFLKKNESSNSKTENAMKHLFRTCEESNDESKKYVIEKERIKYIKQEAIDIGWPLADPSWSSSSFNLPEVLRKIPSILDDERSEIGYGLFKLRIPAARKVFIGATSEYFFHFDSIKKDIERVLGTGAPWNLYTIVTEIIDFRSWPLLTIYLHQSLLSKGPRSWGKVKNKIYGWKNFLPQAKKIKDLVYKDKRITANYLVYKYVSNSLRWIPVSHGCDHDVIKYLPLPSIRVFVRNHFDKGGLKDVDKLVEDIRSGFIDMIEKSKWIREKTRNGAIRKAKAMKKTISYPPELEKPGALDEHFNIQLDPSDSYYITMRKIDRASMNLLLDFVSSDFSMGPQFTLEANALYAIFGNSINVLAPIMDDPLFHSSFPNYAKIAGIGFIIGHEIGHGYDIPGIFFDENGNLNPWHDKKDEPELEKKIMCLINQYNNYDDPSFGKKLNGTTTLGEMIADEIGQDVAWRTFKKLDLSQEKKIIGFEDYSIEKLYFQIGATNWCSPRSALKLDDQLKKVHPTNSFRINGLFANEKAFAETFNCPVGSPMNPVKKCTFF</sequence>
<keyword evidence="6" id="KW-0862">Zinc</keyword>
<dbReference type="InterPro" id="IPR024079">
    <property type="entry name" value="MetalloPept_cat_dom_sf"/>
</dbReference>
<dbReference type="PANTHER" id="PTHR11733">
    <property type="entry name" value="ZINC METALLOPROTEASE FAMILY M13 NEPRILYSIN-RELATED"/>
    <property type="match status" value="1"/>
</dbReference>
<evidence type="ECO:0000256" key="3">
    <source>
        <dbReference type="ARBA" id="ARBA00022670"/>
    </source>
</evidence>
<proteinExistence type="inferred from homology"/>
<keyword evidence="4" id="KW-0479">Metal-binding</keyword>
<dbReference type="GO" id="GO:0004222">
    <property type="term" value="F:metalloendopeptidase activity"/>
    <property type="evidence" value="ECO:0007669"/>
    <property type="project" value="InterPro"/>
</dbReference>
<gene>
    <name evidence="12" type="primary">Cnig_chr_II.g7214</name>
    <name evidence="12" type="ORF">B9Z55_007214</name>
</gene>
<comment type="similarity">
    <text evidence="2">Belongs to the peptidase M13 family.</text>
</comment>
<feature type="region of interest" description="Disordered" evidence="8">
    <location>
        <begin position="1"/>
        <end position="50"/>
    </location>
</feature>
<evidence type="ECO:0000256" key="1">
    <source>
        <dbReference type="ARBA" id="ARBA00001947"/>
    </source>
</evidence>
<dbReference type="EMBL" id="PDUG01000002">
    <property type="protein sequence ID" value="PIC48110.1"/>
    <property type="molecule type" value="Genomic_DNA"/>
</dbReference>
<feature type="compositionally biased region" description="Low complexity" evidence="8">
    <location>
        <begin position="10"/>
        <end position="24"/>
    </location>
</feature>
<keyword evidence="9" id="KW-0472">Membrane</keyword>
<feature type="compositionally biased region" description="Low complexity" evidence="8">
    <location>
        <begin position="32"/>
        <end position="41"/>
    </location>
</feature>
<comment type="cofactor">
    <cofactor evidence="1">
        <name>Zn(2+)</name>
        <dbReference type="ChEBI" id="CHEBI:29105"/>
    </cofactor>
</comment>
<dbReference type="InterPro" id="IPR018497">
    <property type="entry name" value="Peptidase_M13_C"/>
</dbReference>
<dbReference type="OrthoDB" id="5855623at2759"/>
<comment type="caution">
    <text evidence="12">The sequence shown here is derived from an EMBL/GenBank/DDBJ whole genome shotgun (WGS) entry which is preliminary data.</text>
</comment>
<feature type="domain" description="Peptidase M13 N-terminal" evidence="11">
    <location>
        <begin position="115"/>
        <end position="225"/>
    </location>
</feature>
<keyword evidence="9" id="KW-1133">Transmembrane helix</keyword>
<evidence type="ECO:0000256" key="4">
    <source>
        <dbReference type="ARBA" id="ARBA00022723"/>
    </source>
</evidence>
<dbReference type="CDD" id="cd08662">
    <property type="entry name" value="M13"/>
    <property type="match status" value="1"/>
</dbReference>
<keyword evidence="9" id="KW-0812">Transmembrane</keyword>
<dbReference type="SUPFAM" id="SSF55486">
    <property type="entry name" value="Metalloproteases ('zincins'), catalytic domain"/>
    <property type="match status" value="1"/>
</dbReference>
<evidence type="ECO:0000256" key="8">
    <source>
        <dbReference type="SAM" id="MobiDB-lite"/>
    </source>
</evidence>
<keyword evidence="7" id="KW-0482">Metalloprotease</keyword>
<evidence type="ECO:0000256" key="5">
    <source>
        <dbReference type="ARBA" id="ARBA00022801"/>
    </source>
</evidence>
<keyword evidence="3" id="KW-0645">Protease</keyword>
<evidence type="ECO:0000259" key="11">
    <source>
        <dbReference type="Pfam" id="PF05649"/>
    </source>
</evidence>
<evidence type="ECO:0000313" key="12">
    <source>
        <dbReference type="EMBL" id="PIC48110.1"/>
    </source>
</evidence>
<dbReference type="PANTHER" id="PTHR11733:SF7">
    <property type="entry name" value="NEPRILYSIN METALLOPEPTIDASE FAMILY-RELATED"/>
    <property type="match status" value="1"/>
</dbReference>
<dbReference type="GO" id="GO:0016485">
    <property type="term" value="P:protein processing"/>
    <property type="evidence" value="ECO:0007669"/>
    <property type="project" value="TreeGrafter"/>
</dbReference>
<keyword evidence="13" id="KW-1185">Reference proteome</keyword>
<evidence type="ECO:0000259" key="10">
    <source>
        <dbReference type="Pfam" id="PF01431"/>
    </source>
</evidence>
<feature type="domain" description="Peptidase M13 C-terminal" evidence="10">
    <location>
        <begin position="495"/>
        <end position="697"/>
    </location>
</feature>
<name>A0A2G5V8P1_9PELO</name>
<evidence type="ECO:0000256" key="7">
    <source>
        <dbReference type="ARBA" id="ARBA00023049"/>
    </source>
</evidence>
<evidence type="ECO:0000256" key="2">
    <source>
        <dbReference type="ARBA" id="ARBA00007357"/>
    </source>
</evidence>